<dbReference type="SMART" id="SM00304">
    <property type="entry name" value="HAMP"/>
    <property type="match status" value="1"/>
</dbReference>
<evidence type="ECO:0000256" key="2">
    <source>
        <dbReference type="ARBA" id="ARBA00004141"/>
    </source>
</evidence>
<dbReference type="Gene3D" id="1.10.287.130">
    <property type="match status" value="1"/>
</dbReference>
<dbReference type="PROSITE" id="PS50109">
    <property type="entry name" value="HIS_KIN"/>
    <property type="match status" value="1"/>
</dbReference>
<keyword evidence="8 15" id="KW-0812">Transmembrane</keyword>
<keyword evidence="14 15" id="KW-0472">Membrane</keyword>
<dbReference type="Gene3D" id="6.10.340.10">
    <property type="match status" value="1"/>
</dbReference>
<keyword evidence="9" id="KW-0547">Nucleotide-binding</keyword>
<evidence type="ECO:0000259" key="16">
    <source>
        <dbReference type="PROSITE" id="PS50109"/>
    </source>
</evidence>
<feature type="domain" description="Histidine kinase" evidence="16">
    <location>
        <begin position="180"/>
        <end position="397"/>
    </location>
</feature>
<feature type="domain" description="HAMP" evidence="17">
    <location>
        <begin position="128"/>
        <end position="165"/>
    </location>
</feature>
<dbReference type="SUPFAM" id="SSF47384">
    <property type="entry name" value="Homodimeric domain of signal transducing histidine kinase"/>
    <property type="match status" value="1"/>
</dbReference>
<dbReference type="EC" id="2.7.13.3" evidence="4"/>
<evidence type="ECO:0000256" key="3">
    <source>
        <dbReference type="ARBA" id="ARBA00004236"/>
    </source>
</evidence>
<keyword evidence="5" id="KW-1003">Cell membrane</keyword>
<dbReference type="InterPro" id="IPR003660">
    <property type="entry name" value="HAMP_dom"/>
</dbReference>
<dbReference type="SUPFAM" id="SSF55874">
    <property type="entry name" value="ATPase domain of HSP90 chaperone/DNA topoisomerase II/histidine kinase"/>
    <property type="match status" value="1"/>
</dbReference>
<sequence length="398" mass="45619">MFKWIFGPIISISMSIRNKVKKNIRLELILIFAICLLAAILIGGISNKMLELNHEHIKTNYSKGIKIIDGEKYVAISGKHNDKYIYEHDFDSKLPAVIISFLAFIILFYFITNKKMKYIEIVSIGLLEISKGNLDYRIKKYGEDELSMLADNINYMAAKLKTKIESERKAEKTKNDLITNVSHDLRTPLTSIKGYLELIKNKKYTQEKQLDQYANISYNQAEKLEFLINDLFEYTKLSNNAVKFDKQNITLNELLDQLIEELVPICESETVTILKEFIKEKIIINVDPNKVARVFENLLINAIRYSIKPSNIKVILTNKNGFSLVSIQNKCEKIADDSLSKIFDRFYRVEESRSSDTGGSGLGLAIAKSMVELQDGLIEARYENGYISFDVQFKIANA</sequence>
<evidence type="ECO:0000256" key="9">
    <source>
        <dbReference type="ARBA" id="ARBA00022741"/>
    </source>
</evidence>
<comment type="caution">
    <text evidence="18">The sequence shown here is derived from an EMBL/GenBank/DDBJ whole genome shotgun (WGS) entry which is preliminary data.</text>
</comment>
<evidence type="ECO:0000256" key="1">
    <source>
        <dbReference type="ARBA" id="ARBA00000085"/>
    </source>
</evidence>
<comment type="subcellular location">
    <subcellularLocation>
        <location evidence="3">Cell membrane</location>
    </subcellularLocation>
    <subcellularLocation>
        <location evidence="2">Membrane</location>
        <topology evidence="2">Multi-pass membrane protein</topology>
    </subcellularLocation>
</comment>
<feature type="transmembrane region" description="Helical" evidence="15">
    <location>
        <begin position="24"/>
        <end position="45"/>
    </location>
</feature>
<keyword evidence="6" id="KW-0597">Phosphoprotein</keyword>
<dbReference type="Proteomes" id="UP000531659">
    <property type="component" value="Unassembled WGS sequence"/>
</dbReference>
<dbReference type="InterPro" id="IPR003594">
    <property type="entry name" value="HATPase_dom"/>
</dbReference>
<dbReference type="PRINTS" id="PR00344">
    <property type="entry name" value="BCTRLSENSOR"/>
</dbReference>
<dbReference type="Pfam" id="PF00512">
    <property type="entry name" value="HisKA"/>
    <property type="match status" value="1"/>
</dbReference>
<dbReference type="Gene3D" id="3.30.565.10">
    <property type="entry name" value="Histidine kinase-like ATPase, C-terminal domain"/>
    <property type="match status" value="1"/>
</dbReference>
<evidence type="ECO:0000256" key="5">
    <source>
        <dbReference type="ARBA" id="ARBA00022475"/>
    </source>
</evidence>
<evidence type="ECO:0000259" key="17">
    <source>
        <dbReference type="PROSITE" id="PS50885"/>
    </source>
</evidence>
<dbReference type="CDD" id="cd06225">
    <property type="entry name" value="HAMP"/>
    <property type="match status" value="1"/>
</dbReference>
<evidence type="ECO:0000313" key="18">
    <source>
        <dbReference type="EMBL" id="NNU75356.1"/>
    </source>
</evidence>
<protein>
    <recommendedName>
        <fullName evidence="4">histidine kinase</fullName>
        <ecNumber evidence="4">2.7.13.3</ecNumber>
    </recommendedName>
</protein>
<dbReference type="InterPro" id="IPR050398">
    <property type="entry name" value="HssS/ArlS-like"/>
</dbReference>
<name>A0A7Y3SU06_9CLOT</name>
<evidence type="ECO:0000256" key="4">
    <source>
        <dbReference type="ARBA" id="ARBA00012438"/>
    </source>
</evidence>
<evidence type="ECO:0000256" key="13">
    <source>
        <dbReference type="ARBA" id="ARBA00023012"/>
    </source>
</evidence>
<comment type="catalytic activity">
    <reaction evidence="1">
        <text>ATP + protein L-histidine = ADP + protein N-phospho-L-histidine.</text>
        <dbReference type="EC" id="2.7.13.3"/>
    </reaction>
</comment>
<gene>
    <name evidence="18" type="ORF">HLQ16_05370</name>
</gene>
<evidence type="ECO:0000256" key="6">
    <source>
        <dbReference type="ARBA" id="ARBA00022553"/>
    </source>
</evidence>
<dbReference type="Pfam" id="PF02518">
    <property type="entry name" value="HATPase_c"/>
    <property type="match status" value="1"/>
</dbReference>
<evidence type="ECO:0000256" key="15">
    <source>
        <dbReference type="SAM" id="Phobius"/>
    </source>
</evidence>
<dbReference type="InterPro" id="IPR036097">
    <property type="entry name" value="HisK_dim/P_sf"/>
</dbReference>
<evidence type="ECO:0000256" key="12">
    <source>
        <dbReference type="ARBA" id="ARBA00022989"/>
    </source>
</evidence>
<keyword evidence="10 18" id="KW-0418">Kinase</keyword>
<dbReference type="GO" id="GO:0005886">
    <property type="term" value="C:plasma membrane"/>
    <property type="evidence" value="ECO:0007669"/>
    <property type="project" value="UniProtKB-SubCell"/>
</dbReference>
<keyword evidence="12 15" id="KW-1133">Transmembrane helix</keyword>
<proteinExistence type="predicted"/>
<dbReference type="SMART" id="SM00388">
    <property type="entry name" value="HisKA"/>
    <property type="match status" value="1"/>
</dbReference>
<organism evidence="18 19">
    <name type="scientific">Clostridium estertheticum</name>
    <dbReference type="NCBI Taxonomy" id="238834"/>
    <lineage>
        <taxon>Bacteria</taxon>
        <taxon>Bacillati</taxon>
        <taxon>Bacillota</taxon>
        <taxon>Clostridia</taxon>
        <taxon>Eubacteriales</taxon>
        <taxon>Clostridiaceae</taxon>
        <taxon>Clostridium</taxon>
    </lineage>
</organism>
<dbReference type="CDD" id="cd00082">
    <property type="entry name" value="HisKA"/>
    <property type="match status" value="1"/>
</dbReference>
<evidence type="ECO:0000256" key="8">
    <source>
        <dbReference type="ARBA" id="ARBA00022692"/>
    </source>
</evidence>
<keyword evidence="11" id="KW-0067">ATP-binding</keyword>
<dbReference type="SMART" id="SM00387">
    <property type="entry name" value="HATPase_c"/>
    <property type="match status" value="1"/>
</dbReference>
<evidence type="ECO:0000313" key="19">
    <source>
        <dbReference type="Proteomes" id="UP000531659"/>
    </source>
</evidence>
<dbReference type="FunFam" id="3.30.565.10:FF:000013">
    <property type="entry name" value="Two-component sensor histidine kinase"/>
    <property type="match status" value="1"/>
</dbReference>
<dbReference type="InterPro" id="IPR036890">
    <property type="entry name" value="HATPase_C_sf"/>
</dbReference>
<feature type="transmembrane region" description="Helical" evidence="15">
    <location>
        <begin position="94"/>
        <end position="111"/>
    </location>
</feature>
<evidence type="ECO:0000256" key="10">
    <source>
        <dbReference type="ARBA" id="ARBA00022777"/>
    </source>
</evidence>
<dbReference type="SUPFAM" id="SSF158472">
    <property type="entry name" value="HAMP domain-like"/>
    <property type="match status" value="1"/>
</dbReference>
<dbReference type="EMBL" id="JABEYB010000003">
    <property type="protein sequence ID" value="NNU75356.1"/>
    <property type="molecule type" value="Genomic_DNA"/>
</dbReference>
<reference evidence="18 19" key="1">
    <citation type="submission" date="2020-05" db="EMBL/GenBank/DDBJ databases">
        <title>Complete genome of Clostridium estertheticum subspecies estertheticum, isolated from Vacuum packed lamb meat from New Zealand imported to Switzerland.</title>
        <authorList>
            <person name="Wambui J."/>
            <person name="Stevens M.J.A."/>
            <person name="Stephan R."/>
        </authorList>
    </citation>
    <scope>NUCLEOTIDE SEQUENCE [LARGE SCALE GENOMIC DNA]</scope>
    <source>
        <strain evidence="18 19">CEST001</strain>
    </source>
</reference>
<evidence type="ECO:0000256" key="14">
    <source>
        <dbReference type="ARBA" id="ARBA00023136"/>
    </source>
</evidence>
<dbReference type="PROSITE" id="PS50885">
    <property type="entry name" value="HAMP"/>
    <property type="match status" value="1"/>
</dbReference>
<dbReference type="InterPro" id="IPR004358">
    <property type="entry name" value="Sig_transdc_His_kin-like_C"/>
</dbReference>
<keyword evidence="13" id="KW-0902">Two-component regulatory system</keyword>
<dbReference type="AlphaFoldDB" id="A0A7Y3SU06"/>
<dbReference type="FunFam" id="1.10.287.130:FF:000008">
    <property type="entry name" value="Two-component sensor histidine kinase"/>
    <property type="match status" value="1"/>
</dbReference>
<accession>A0A7Y3SU06</accession>
<dbReference type="PANTHER" id="PTHR45528">
    <property type="entry name" value="SENSOR HISTIDINE KINASE CPXA"/>
    <property type="match status" value="1"/>
</dbReference>
<dbReference type="GO" id="GO:0005524">
    <property type="term" value="F:ATP binding"/>
    <property type="evidence" value="ECO:0007669"/>
    <property type="project" value="UniProtKB-KW"/>
</dbReference>
<keyword evidence="7" id="KW-0808">Transferase</keyword>
<dbReference type="PANTHER" id="PTHR45528:SF8">
    <property type="entry name" value="HISTIDINE KINASE"/>
    <property type="match status" value="1"/>
</dbReference>
<evidence type="ECO:0000256" key="7">
    <source>
        <dbReference type="ARBA" id="ARBA00022679"/>
    </source>
</evidence>
<evidence type="ECO:0000256" key="11">
    <source>
        <dbReference type="ARBA" id="ARBA00022840"/>
    </source>
</evidence>
<dbReference type="Pfam" id="PF00672">
    <property type="entry name" value="HAMP"/>
    <property type="match status" value="1"/>
</dbReference>
<dbReference type="InterPro" id="IPR005467">
    <property type="entry name" value="His_kinase_dom"/>
</dbReference>
<dbReference type="GO" id="GO:0000155">
    <property type="term" value="F:phosphorelay sensor kinase activity"/>
    <property type="evidence" value="ECO:0007669"/>
    <property type="project" value="InterPro"/>
</dbReference>
<dbReference type="InterPro" id="IPR003661">
    <property type="entry name" value="HisK_dim/P_dom"/>
</dbReference>